<gene>
    <name evidence="2" type="ORF">BDY21DRAFT_340113</name>
</gene>
<keyword evidence="3" id="KW-1185">Reference proteome</keyword>
<dbReference type="Proteomes" id="UP000799766">
    <property type="component" value="Unassembled WGS sequence"/>
</dbReference>
<keyword evidence="1" id="KW-1133">Transmembrane helix</keyword>
<proteinExistence type="predicted"/>
<keyword evidence="1" id="KW-0472">Membrane</keyword>
<sequence>MGLVLSEGLRLCGWRPRARCRPPRSVIGWWAPLLLRLRSPRLWSWSWWWSFLVSVAVLLVLASLFCRAAAAQGRPAARGAVPPLDAMRSGAYLAGDVVMSFGTGAFQSYSRWDAAR</sequence>
<dbReference type="AlphaFoldDB" id="A0A6A6P5M2"/>
<evidence type="ECO:0000256" key="1">
    <source>
        <dbReference type="SAM" id="Phobius"/>
    </source>
</evidence>
<evidence type="ECO:0000313" key="3">
    <source>
        <dbReference type="Proteomes" id="UP000799766"/>
    </source>
</evidence>
<evidence type="ECO:0000313" key="2">
    <source>
        <dbReference type="EMBL" id="KAF2459199.1"/>
    </source>
</evidence>
<accession>A0A6A6P5M2</accession>
<keyword evidence="1" id="KW-0812">Transmembrane</keyword>
<name>A0A6A6P5M2_9PEZI</name>
<reference evidence="2" key="1">
    <citation type="journal article" date="2020" name="Stud. Mycol.">
        <title>101 Dothideomycetes genomes: a test case for predicting lifestyles and emergence of pathogens.</title>
        <authorList>
            <person name="Haridas S."/>
            <person name="Albert R."/>
            <person name="Binder M."/>
            <person name="Bloem J."/>
            <person name="Labutti K."/>
            <person name="Salamov A."/>
            <person name="Andreopoulos B."/>
            <person name="Baker S."/>
            <person name="Barry K."/>
            <person name="Bills G."/>
            <person name="Bluhm B."/>
            <person name="Cannon C."/>
            <person name="Castanera R."/>
            <person name="Culley D."/>
            <person name="Daum C."/>
            <person name="Ezra D."/>
            <person name="Gonzalez J."/>
            <person name="Henrissat B."/>
            <person name="Kuo A."/>
            <person name="Liang C."/>
            <person name="Lipzen A."/>
            <person name="Lutzoni F."/>
            <person name="Magnuson J."/>
            <person name="Mondo S."/>
            <person name="Nolan M."/>
            <person name="Ohm R."/>
            <person name="Pangilinan J."/>
            <person name="Park H.-J."/>
            <person name="Ramirez L."/>
            <person name="Alfaro M."/>
            <person name="Sun H."/>
            <person name="Tritt A."/>
            <person name="Yoshinaga Y."/>
            <person name="Zwiers L.-H."/>
            <person name="Turgeon B."/>
            <person name="Goodwin S."/>
            <person name="Spatafora J."/>
            <person name="Crous P."/>
            <person name="Grigoriev I."/>
        </authorList>
    </citation>
    <scope>NUCLEOTIDE SEQUENCE</scope>
    <source>
        <strain evidence="2">ATCC 16933</strain>
    </source>
</reference>
<protein>
    <submittedName>
        <fullName evidence="2">Uncharacterized protein</fullName>
    </submittedName>
</protein>
<organism evidence="2 3">
    <name type="scientific">Lineolata rhizophorae</name>
    <dbReference type="NCBI Taxonomy" id="578093"/>
    <lineage>
        <taxon>Eukaryota</taxon>
        <taxon>Fungi</taxon>
        <taxon>Dikarya</taxon>
        <taxon>Ascomycota</taxon>
        <taxon>Pezizomycotina</taxon>
        <taxon>Dothideomycetes</taxon>
        <taxon>Dothideomycetes incertae sedis</taxon>
        <taxon>Lineolatales</taxon>
        <taxon>Lineolataceae</taxon>
        <taxon>Lineolata</taxon>
    </lineage>
</organism>
<feature type="transmembrane region" description="Helical" evidence="1">
    <location>
        <begin position="47"/>
        <end position="70"/>
    </location>
</feature>
<dbReference type="EMBL" id="MU001676">
    <property type="protein sequence ID" value="KAF2459199.1"/>
    <property type="molecule type" value="Genomic_DNA"/>
</dbReference>